<evidence type="ECO:0000256" key="1">
    <source>
        <dbReference type="ARBA" id="ARBA00022729"/>
    </source>
</evidence>
<dbReference type="Gene3D" id="2.40.160.20">
    <property type="match status" value="1"/>
</dbReference>
<dbReference type="EMBL" id="FOSV01000019">
    <property type="protein sequence ID" value="SFL61302.1"/>
    <property type="molecule type" value="Genomic_DNA"/>
</dbReference>
<dbReference type="STRING" id="414703.SAMN04488125_11922"/>
<feature type="signal peptide" evidence="2">
    <location>
        <begin position="1"/>
        <end position="28"/>
    </location>
</feature>
<organism evidence="4 5">
    <name type="scientific">Methylorubrum salsuginis</name>
    <dbReference type="NCBI Taxonomy" id="414703"/>
    <lineage>
        <taxon>Bacteria</taxon>
        <taxon>Pseudomonadati</taxon>
        <taxon>Pseudomonadota</taxon>
        <taxon>Alphaproteobacteria</taxon>
        <taxon>Hyphomicrobiales</taxon>
        <taxon>Methylobacteriaceae</taxon>
        <taxon>Methylorubrum</taxon>
    </lineage>
</organism>
<evidence type="ECO:0000313" key="5">
    <source>
        <dbReference type="Proteomes" id="UP000198804"/>
    </source>
</evidence>
<dbReference type="InterPro" id="IPR011250">
    <property type="entry name" value="OMP/PagP_B-barrel"/>
</dbReference>
<proteinExistence type="predicted"/>
<evidence type="ECO:0000313" key="4">
    <source>
        <dbReference type="EMBL" id="SFL61302.1"/>
    </source>
</evidence>
<name>A0A1I4J3W1_9HYPH</name>
<feature type="domain" description="Outer membrane protein beta-barrel" evidence="3">
    <location>
        <begin position="50"/>
        <end position="269"/>
    </location>
</feature>
<evidence type="ECO:0000256" key="2">
    <source>
        <dbReference type="SAM" id="SignalP"/>
    </source>
</evidence>
<evidence type="ECO:0000259" key="3">
    <source>
        <dbReference type="Pfam" id="PF13505"/>
    </source>
</evidence>
<dbReference type="OrthoDB" id="5643626at2"/>
<dbReference type="SUPFAM" id="SSF56925">
    <property type="entry name" value="OMPA-like"/>
    <property type="match status" value="1"/>
</dbReference>
<dbReference type="RefSeq" id="WP_091949998.1">
    <property type="nucleotide sequence ID" value="NZ_FOSV01000019.1"/>
</dbReference>
<dbReference type="AlphaFoldDB" id="A0A1I4J3W1"/>
<reference evidence="5" key="1">
    <citation type="submission" date="2016-10" db="EMBL/GenBank/DDBJ databases">
        <authorList>
            <person name="Varghese N."/>
            <person name="Submissions S."/>
        </authorList>
    </citation>
    <scope>NUCLEOTIDE SEQUENCE [LARGE SCALE GENOMIC DNA]</scope>
    <source>
        <strain evidence="5">CGMCC 1.6474</strain>
    </source>
</reference>
<dbReference type="InterPro" id="IPR027385">
    <property type="entry name" value="Beta-barrel_OMP"/>
</dbReference>
<keyword evidence="1 2" id="KW-0732">Signal</keyword>
<dbReference type="Proteomes" id="UP000198804">
    <property type="component" value="Unassembled WGS sequence"/>
</dbReference>
<gene>
    <name evidence="4" type="ORF">SAMN04488125_11922</name>
</gene>
<protein>
    <submittedName>
        <fullName evidence="4">Opacity protein</fullName>
    </submittedName>
</protein>
<accession>A0A1I4J3W1</accession>
<sequence>MRRRTTLLAWARSLTLLAGVGVPCLAQAADLLPPPPPPPLPPIAEPVDFAGGWYLRGDGGWGDLELRRTEAVDVSKPPLPYIYRTIEDKVGSQWFAGAGIGYQFNPWLRFDATGEYRFQTKWQFYAQDKSYGEDDKFNLNKGKFDSVVGLVNGYVDLGTFFGVTPFIGAGVGVAHHSFGKSYDYGNGTSSVPLGESPAKDKTSFAWAAHAGFAYALSHNVKLELAYRYLNMGSAQTGVVTCIPDCATKTVYRLKELDSHDVKFGLRYMFGAPAPLAPVDYPPGPLVRKY</sequence>
<dbReference type="Pfam" id="PF13505">
    <property type="entry name" value="OMP_b-brl"/>
    <property type="match status" value="1"/>
</dbReference>
<feature type="chain" id="PRO_5011464676" evidence="2">
    <location>
        <begin position="29"/>
        <end position="289"/>
    </location>
</feature>
<keyword evidence="5" id="KW-1185">Reference proteome</keyword>